<dbReference type="EMBL" id="BGPR01000044">
    <property type="protein sequence ID" value="GBL85758.1"/>
    <property type="molecule type" value="Genomic_DNA"/>
</dbReference>
<proteinExistence type="predicted"/>
<evidence type="ECO:0000313" key="3">
    <source>
        <dbReference type="Proteomes" id="UP000499080"/>
    </source>
</evidence>
<dbReference type="AlphaFoldDB" id="A0A4Y2B179"/>
<keyword evidence="3" id="KW-1185">Reference proteome</keyword>
<protein>
    <submittedName>
        <fullName evidence="2">Uncharacterized protein</fullName>
    </submittedName>
</protein>
<feature type="region of interest" description="Disordered" evidence="1">
    <location>
        <begin position="64"/>
        <end position="84"/>
    </location>
</feature>
<organism evidence="2 3">
    <name type="scientific">Araneus ventricosus</name>
    <name type="common">Orbweaver spider</name>
    <name type="synonym">Epeira ventricosa</name>
    <dbReference type="NCBI Taxonomy" id="182803"/>
    <lineage>
        <taxon>Eukaryota</taxon>
        <taxon>Metazoa</taxon>
        <taxon>Ecdysozoa</taxon>
        <taxon>Arthropoda</taxon>
        <taxon>Chelicerata</taxon>
        <taxon>Arachnida</taxon>
        <taxon>Araneae</taxon>
        <taxon>Araneomorphae</taxon>
        <taxon>Entelegynae</taxon>
        <taxon>Araneoidea</taxon>
        <taxon>Araneidae</taxon>
        <taxon>Araneus</taxon>
    </lineage>
</organism>
<gene>
    <name evidence="2" type="ORF">AVEN_193202_1</name>
</gene>
<evidence type="ECO:0000313" key="2">
    <source>
        <dbReference type="EMBL" id="GBL85758.1"/>
    </source>
</evidence>
<comment type="caution">
    <text evidence="2">The sequence shown here is derived from an EMBL/GenBank/DDBJ whole genome shotgun (WGS) entry which is preliminary data.</text>
</comment>
<accession>A0A4Y2B179</accession>
<name>A0A4Y2B179_ARAVE</name>
<evidence type="ECO:0000256" key="1">
    <source>
        <dbReference type="SAM" id="MobiDB-lite"/>
    </source>
</evidence>
<reference evidence="2 3" key="1">
    <citation type="journal article" date="2019" name="Sci. Rep.">
        <title>Orb-weaving spider Araneus ventricosus genome elucidates the spidroin gene catalogue.</title>
        <authorList>
            <person name="Kono N."/>
            <person name="Nakamura H."/>
            <person name="Ohtoshi R."/>
            <person name="Moran D.A.P."/>
            <person name="Shinohara A."/>
            <person name="Yoshida Y."/>
            <person name="Fujiwara M."/>
            <person name="Mori M."/>
            <person name="Tomita M."/>
            <person name="Arakawa K."/>
        </authorList>
    </citation>
    <scope>NUCLEOTIDE SEQUENCE [LARGE SCALE GENOMIC DNA]</scope>
</reference>
<sequence length="84" mass="9576">MRAVFWTDLVNVNYDEMTRTISELAHPLQTSAPHQREDVWHLTYDLTCKRPTYTADLQCNRVSNLEPSGPKAETLSLGHRGPHG</sequence>
<dbReference type="Proteomes" id="UP000499080">
    <property type="component" value="Unassembled WGS sequence"/>
</dbReference>